<reference evidence="2" key="1">
    <citation type="journal article" date="2023" name="Int. J. Syst. Evol. Microbiol.">
        <title>Collibacillus ludicampi gen. nov., sp. nov., a new soil bacterium of the family Alicyclobacillaceae.</title>
        <authorList>
            <person name="Jojima T."/>
            <person name="Ioku Y."/>
            <person name="Fukuta Y."/>
            <person name="Shirasaka N."/>
            <person name="Matsumura Y."/>
            <person name="Mori M."/>
        </authorList>
    </citation>
    <scope>NUCLEOTIDE SEQUENCE</scope>
    <source>
        <strain evidence="2">TP075</strain>
    </source>
</reference>
<gene>
    <name evidence="2" type="ORF">DNHGIG_15030</name>
</gene>
<dbReference type="Proteomes" id="UP001057291">
    <property type="component" value="Unassembled WGS sequence"/>
</dbReference>
<dbReference type="EMBL" id="BOQE01000001">
    <property type="protein sequence ID" value="GIM45954.1"/>
    <property type="molecule type" value="Genomic_DNA"/>
</dbReference>
<comment type="caution">
    <text evidence="2">The sequence shown here is derived from an EMBL/GenBank/DDBJ whole genome shotgun (WGS) entry which is preliminary data.</text>
</comment>
<sequence>MLKIPVGRLGEWIHPRYGRIKMTQQMFSEMIDNFKKQTIGRDPFIRIGHDKADDPTFGSAKAEGWIKELVQEGEFLFALAEPTNDEVAKMVQTKQYRYASPEYQENYRDKETGSLKGAVLEALALTNEPFLTRLPEARVLADPPDTFYLDFEEVGYMEKEILEQVKQTNSLLSSFTAKLSEWFGRKEGKDRESEDGNPGKGSDEGKKLAEYEARMKQLEEENRQIKRAQREAEIDRKLSEYTAKGIPPAILQQVRPILLADTGTEVIKLADGKSLTQSDQIFAMLDAFPEESRVKLGQVGTQVEPPEPDSPEAVKKLADEDMKALGFTVTSDGKYVLSDTRKEA</sequence>
<proteinExistence type="predicted"/>
<dbReference type="Pfam" id="PF10123">
    <property type="entry name" value="Mu-like_Pro"/>
    <property type="match status" value="1"/>
</dbReference>
<evidence type="ECO:0000313" key="2">
    <source>
        <dbReference type="EMBL" id="GIM45954.1"/>
    </source>
</evidence>
<dbReference type="InterPro" id="IPR012106">
    <property type="entry name" value="Phage_Mu_Gp1"/>
</dbReference>
<keyword evidence="3" id="KW-1185">Reference proteome</keyword>
<protein>
    <submittedName>
        <fullName evidence="2">Uncharacterized protein</fullName>
    </submittedName>
</protein>
<organism evidence="2 3">
    <name type="scientific">Collibacillus ludicampi</name>
    <dbReference type="NCBI Taxonomy" id="2771369"/>
    <lineage>
        <taxon>Bacteria</taxon>
        <taxon>Bacillati</taxon>
        <taxon>Bacillota</taxon>
        <taxon>Bacilli</taxon>
        <taxon>Bacillales</taxon>
        <taxon>Alicyclobacillaceae</taxon>
        <taxon>Collibacillus</taxon>
    </lineage>
</organism>
<evidence type="ECO:0000313" key="3">
    <source>
        <dbReference type="Proteomes" id="UP001057291"/>
    </source>
</evidence>
<name>A0AAV4LE32_9BACL</name>
<dbReference type="RefSeq" id="WP_282199112.1">
    <property type="nucleotide sequence ID" value="NZ_BOQE01000001.1"/>
</dbReference>
<feature type="region of interest" description="Disordered" evidence="1">
    <location>
        <begin position="186"/>
        <end position="207"/>
    </location>
</feature>
<accession>A0AAV4LE32</accession>
<evidence type="ECO:0000256" key="1">
    <source>
        <dbReference type="SAM" id="MobiDB-lite"/>
    </source>
</evidence>
<dbReference type="AlphaFoldDB" id="A0AAV4LE32"/>